<dbReference type="EMBL" id="AVOT02089343">
    <property type="protein sequence ID" value="MBW0572036.1"/>
    <property type="molecule type" value="Genomic_DNA"/>
</dbReference>
<gene>
    <name evidence="2" type="ORF">O181_111751</name>
</gene>
<feature type="domain" description="Reverse transcriptase/retrotransposon-derived protein RNase H-like" evidence="1">
    <location>
        <begin position="4"/>
        <end position="86"/>
    </location>
</feature>
<organism evidence="2 3">
    <name type="scientific">Austropuccinia psidii MF-1</name>
    <dbReference type="NCBI Taxonomy" id="1389203"/>
    <lineage>
        <taxon>Eukaryota</taxon>
        <taxon>Fungi</taxon>
        <taxon>Dikarya</taxon>
        <taxon>Basidiomycota</taxon>
        <taxon>Pucciniomycotina</taxon>
        <taxon>Pucciniomycetes</taxon>
        <taxon>Pucciniales</taxon>
        <taxon>Sphaerophragmiaceae</taxon>
        <taxon>Austropuccinia</taxon>
    </lineage>
</organism>
<protein>
    <recommendedName>
        <fullName evidence="1">Reverse transcriptase/retrotransposon-derived protein RNase H-like domain-containing protein</fullName>
    </recommendedName>
</protein>
<dbReference type="AlphaFoldDB" id="A0A9Q3K1P3"/>
<dbReference type="PANTHER" id="PTHR34072:SF52">
    <property type="entry name" value="RIBONUCLEASE H"/>
    <property type="match status" value="1"/>
</dbReference>
<sequence length="86" mass="9556">MTVDRVRAFESLKKALNTGPILQIPDFKLPFKIYIDASGDGLGAALHQVHIINDNPVEGPICFISRKIKPNEARYGESQMECLCLV</sequence>
<dbReference type="Proteomes" id="UP000765509">
    <property type="component" value="Unassembled WGS sequence"/>
</dbReference>
<comment type="caution">
    <text evidence="2">The sequence shown here is derived from an EMBL/GenBank/DDBJ whole genome shotgun (WGS) entry which is preliminary data.</text>
</comment>
<evidence type="ECO:0000259" key="1">
    <source>
        <dbReference type="Pfam" id="PF17919"/>
    </source>
</evidence>
<dbReference type="Pfam" id="PF17919">
    <property type="entry name" value="RT_RNaseH_2"/>
    <property type="match status" value="1"/>
</dbReference>
<name>A0A9Q3K1P3_9BASI</name>
<keyword evidence="3" id="KW-1185">Reference proteome</keyword>
<dbReference type="InterPro" id="IPR041577">
    <property type="entry name" value="RT_RNaseH_2"/>
</dbReference>
<evidence type="ECO:0000313" key="3">
    <source>
        <dbReference type="Proteomes" id="UP000765509"/>
    </source>
</evidence>
<dbReference type="OrthoDB" id="1662186at2759"/>
<proteinExistence type="predicted"/>
<dbReference type="SUPFAM" id="SSF56672">
    <property type="entry name" value="DNA/RNA polymerases"/>
    <property type="match status" value="1"/>
</dbReference>
<evidence type="ECO:0000313" key="2">
    <source>
        <dbReference type="EMBL" id="MBW0572036.1"/>
    </source>
</evidence>
<dbReference type="InterPro" id="IPR043502">
    <property type="entry name" value="DNA/RNA_pol_sf"/>
</dbReference>
<accession>A0A9Q3K1P3</accession>
<dbReference type="PANTHER" id="PTHR34072">
    <property type="entry name" value="ENZYMATIC POLYPROTEIN-RELATED"/>
    <property type="match status" value="1"/>
</dbReference>
<reference evidence="2" key="1">
    <citation type="submission" date="2021-03" db="EMBL/GenBank/DDBJ databases">
        <title>Draft genome sequence of rust myrtle Austropuccinia psidii MF-1, a brazilian biotype.</title>
        <authorList>
            <person name="Quecine M.C."/>
            <person name="Pachon D.M.R."/>
            <person name="Bonatelli M.L."/>
            <person name="Correr F.H."/>
            <person name="Franceschini L.M."/>
            <person name="Leite T.F."/>
            <person name="Margarido G.R.A."/>
            <person name="Almeida C.A."/>
            <person name="Ferrarezi J.A."/>
            <person name="Labate C.A."/>
        </authorList>
    </citation>
    <scope>NUCLEOTIDE SEQUENCE</scope>
    <source>
        <strain evidence="2">MF-1</strain>
    </source>
</reference>